<feature type="compositionally biased region" description="Low complexity" evidence="1">
    <location>
        <begin position="337"/>
        <end position="357"/>
    </location>
</feature>
<feature type="compositionally biased region" description="Low complexity" evidence="1">
    <location>
        <begin position="285"/>
        <end position="294"/>
    </location>
</feature>
<dbReference type="EMBL" id="CAJOBC010093458">
    <property type="protein sequence ID" value="CAF4417183.1"/>
    <property type="molecule type" value="Genomic_DNA"/>
</dbReference>
<dbReference type="Proteomes" id="UP000682733">
    <property type="component" value="Unassembled WGS sequence"/>
</dbReference>
<feature type="compositionally biased region" description="Low complexity" evidence="1">
    <location>
        <begin position="311"/>
        <end position="322"/>
    </location>
</feature>
<comment type="caution">
    <text evidence="3">The sequence shown here is derived from an EMBL/GenBank/DDBJ whole genome shotgun (WGS) entry which is preliminary data.</text>
</comment>
<dbReference type="EMBL" id="CAJNOK010025678">
    <property type="protein sequence ID" value="CAF1393154.1"/>
    <property type="molecule type" value="Genomic_DNA"/>
</dbReference>
<organism evidence="3 6">
    <name type="scientific">Didymodactylos carnosus</name>
    <dbReference type="NCBI Taxonomy" id="1234261"/>
    <lineage>
        <taxon>Eukaryota</taxon>
        <taxon>Metazoa</taxon>
        <taxon>Spiralia</taxon>
        <taxon>Gnathifera</taxon>
        <taxon>Rotifera</taxon>
        <taxon>Eurotatoria</taxon>
        <taxon>Bdelloidea</taxon>
        <taxon>Philodinida</taxon>
        <taxon>Philodinidae</taxon>
        <taxon>Didymodactylos</taxon>
    </lineage>
</organism>
<gene>
    <name evidence="3" type="ORF">GPM918_LOCUS39485</name>
    <name evidence="2" type="ORF">OVA965_LOCUS32675</name>
    <name evidence="5" type="ORF">SRO942_LOCUS40360</name>
    <name evidence="4" type="ORF">TMI583_LOCUS33543</name>
</gene>
<feature type="region of interest" description="Disordered" evidence="1">
    <location>
        <begin position="273"/>
        <end position="378"/>
    </location>
</feature>
<reference evidence="3" key="1">
    <citation type="submission" date="2021-02" db="EMBL/GenBank/DDBJ databases">
        <authorList>
            <person name="Nowell W R."/>
        </authorList>
    </citation>
    <scope>NUCLEOTIDE SEQUENCE</scope>
</reference>
<name>A0A815XDB3_9BILA</name>
<protein>
    <submittedName>
        <fullName evidence="3">Uncharacterized protein</fullName>
    </submittedName>
</protein>
<dbReference type="EMBL" id="CAJOBA010047394">
    <property type="protein sequence ID" value="CAF4200735.1"/>
    <property type="molecule type" value="Genomic_DNA"/>
</dbReference>
<proteinExistence type="predicted"/>
<dbReference type="EMBL" id="CAJNOQ010027749">
    <property type="protein sequence ID" value="CAF1556080.1"/>
    <property type="molecule type" value="Genomic_DNA"/>
</dbReference>
<dbReference type="Proteomes" id="UP000681722">
    <property type="component" value="Unassembled WGS sequence"/>
</dbReference>
<feature type="compositionally biased region" description="Basic and acidic residues" evidence="1">
    <location>
        <begin position="366"/>
        <end position="378"/>
    </location>
</feature>
<dbReference type="OrthoDB" id="6782675at2759"/>
<keyword evidence="6" id="KW-1185">Reference proteome</keyword>
<evidence type="ECO:0000256" key="1">
    <source>
        <dbReference type="SAM" id="MobiDB-lite"/>
    </source>
</evidence>
<evidence type="ECO:0000313" key="4">
    <source>
        <dbReference type="EMBL" id="CAF4200735.1"/>
    </source>
</evidence>
<dbReference type="Proteomes" id="UP000677228">
    <property type="component" value="Unassembled WGS sequence"/>
</dbReference>
<accession>A0A815XDB3</accession>
<evidence type="ECO:0000313" key="3">
    <source>
        <dbReference type="EMBL" id="CAF1556080.1"/>
    </source>
</evidence>
<feature type="compositionally biased region" description="Polar residues" evidence="1">
    <location>
        <begin position="323"/>
        <end position="336"/>
    </location>
</feature>
<evidence type="ECO:0000313" key="2">
    <source>
        <dbReference type="EMBL" id="CAF1393154.1"/>
    </source>
</evidence>
<evidence type="ECO:0000313" key="6">
    <source>
        <dbReference type="Proteomes" id="UP000663829"/>
    </source>
</evidence>
<dbReference type="Proteomes" id="UP000663829">
    <property type="component" value="Unassembled WGS sequence"/>
</dbReference>
<evidence type="ECO:0000313" key="5">
    <source>
        <dbReference type="EMBL" id="CAF4417183.1"/>
    </source>
</evidence>
<sequence length="378" mass="43537">MLEGNLSPIIMTRVSAIAESIAVTKNARSKQIHLKKLEILREDEIHDVHETIQLDPIINLSHRILTELEHDALKFGLHHVFPPEKFDQKQFICNMEYFYARLLNLRTAYHHYDQKSANEKVLHHLSAEQLGAASQLRSNAISFQRSATKQMRMLGKQQRIHRRVLRELANDKTIIITRPDKGRGVYHTQVLKLCQDANPDMGERTKVQYLMANLLPSLKMKVISKDPQTIDQFLQIARKAEDLQALVNQDERMNNYSNDSIGTTSNVNFSSASYVAPPLRNNNHQKQQYTQQQKPRSQLEAATTNIPITDSVLSSQQVVSPSTRQQSNTNESSTRKNSNNVSSNSQNYQYHQQPSSNRNRRWNNCDPRDTHPRDAQHF</sequence>
<dbReference type="AlphaFoldDB" id="A0A815XDB3"/>